<dbReference type="Pfam" id="PF04434">
    <property type="entry name" value="SWIM"/>
    <property type="match status" value="1"/>
</dbReference>
<dbReference type="EMBL" id="JAJSOW010000001">
    <property type="protein sequence ID" value="KAI9200215.1"/>
    <property type="molecule type" value="Genomic_DNA"/>
</dbReference>
<organism evidence="6 7">
    <name type="scientific">Acer negundo</name>
    <name type="common">Box elder</name>
    <dbReference type="NCBI Taxonomy" id="4023"/>
    <lineage>
        <taxon>Eukaryota</taxon>
        <taxon>Viridiplantae</taxon>
        <taxon>Streptophyta</taxon>
        <taxon>Embryophyta</taxon>
        <taxon>Tracheophyta</taxon>
        <taxon>Spermatophyta</taxon>
        <taxon>Magnoliopsida</taxon>
        <taxon>eudicotyledons</taxon>
        <taxon>Gunneridae</taxon>
        <taxon>Pentapetalae</taxon>
        <taxon>rosids</taxon>
        <taxon>malvids</taxon>
        <taxon>Sapindales</taxon>
        <taxon>Sapindaceae</taxon>
        <taxon>Hippocastanoideae</taxon>
        <taxon>Acereae</taxon>
        <taxon>Acer</taxon>
    </lineage>
</organism>
<keyword evidence="1" id="KW-0479">Metal-binding</keyword>
<dbReference type="PANTHER" id="PTHR31973:SF187">
    <property type="entry name" value="MUTATOR TRANSPOSASE MUDRA PROTEIN"/>
    <property type="match status" value="1"/>
</dbReference>
<dbReference type="PANTHER" id="PTHR31973">
    <property type="entry name" value="POLYPROTEIN, PUTATIVE-RELATED"/>
    <property type="match status" value="1"/>
</dbReference>
<dbReference type="GO" id="GO:0008270">
    <property type="term" value="F:zinc ion binding"/>
    <property type="evidence" value="ECO:0007669"/>
    <property type="project" value="UniProtKB-KW"/>
</dbReference>
<dbReference type="AlphaFoldDB" id="A0AAD5JSI7"/>
<evidence type="ECO:0000256" key="1">
    <source>
        <dbReference type="ARBA" id="ARBA00022723"/>
    </source>
</evidence>
<accession>A0AAD5JSI7</accession>
<sequence>MGLGDEQYVVDIENKTCACNKWQLIRIPCIHGISALSSSNRDPYQFIDIKYKKESFLKAYNPVIYGINGPSVWPKTNDKTIQCPDFKKQRGRPKMARNLQSNEVRVGGKTKLRRNYVVLRCTKCRQEGHNRGTCDRRAGMAGNTSETIAKN</sequence>
<protein>
    <recommendedName>
        <fullName evidence="5">SWIM-type domain-containing protein</fullName>
    </recommendedName>
</protein>
<comment type="caution">
    <text evidence="6">The sequence shown here is derived from an EMBL/GenBank/DDBJ whole genome shotgun (WGS) entry which is preliminary data.</text>
</comment>
<evidence type="ECO:0000313" key="7">
    <source>
        <dbReference type="Proteomes" id="UP001064489"/>
    </source>
</evidence>
<evidence type="ECO:0000256" key="3">
    <source>
        <dbReference type="ARBA" id="ARBA00022833"/>
    </source>
</evidence>
<keyword evidence="2 4" id="KW-0863">Zinc-finger</keyword>
<dbReference type="InterPro" id="IPR006564">
    <property type="entry name" value="Znf_PMZ"/>
</dbReference>
<dbReference type="Proteomes" id="UP001064489">
    <property type="component" value="Chromosome 9"/>
</dbReference>
<reference evidence="6" key="2">
    <citation type="submission" date="2023-02" db="EMBL/GenBank/DDBJ databases">
        <authorList>
            <person name="Swenson N.G."/>
            <person name="Wegrzyn J.L."/>
            <person name="Mcevoy S.L."/>
        </authorList>
    </citation>
    <scope>NUCLEOTIDE SEQUENCE</scope>
    <source>
        <strain evidence="6">91603</strain>
        <tissue evidence="6">Leaf</tissue>
    </source>
</reference>
<gene>
    <name evidence="6" type="ORF">LWI28_004264</name>
</gene>
<dbReference type="PROSITE" id="PS50966">
    <property type="entry name" value="ZF_SWIM"/>
    <property type="match status" value="1"/>
</dbReference>
<evidence type="ECO:0000256" key="2">
    <source>
        <dbReference type="ARBA" id="ARBA00022771"/>
    </source>
</evidence>
<dbReference type="SMART" id="SM00575">
    <property type="entry name" value="ZnF_PMZ"/>
    <property type="match status" value="1"/>
</dbReference>
<proteinExistence type="predicted"/>
<feature type="domain" description="SWIM-type" evidence="5">
    <location>
        <begin position="8"/>
        <end position="40"/>
    </location>
</feature>
<name>A0AAD5JSI7_ACENE</name>
<reference evidence="6" key="1">
    <citation type="journal article" date="2022" name="Plant J.">
        <title>Strategies of tolerance reflected in two North American maple genomes.</title>
        <authorList>
            <person name="McEvoy S.L."/>
            <person name="Sezen U.U."/>
            <person name="Trouern-Trend A."/>
            <person name="McMahon S.M."/>
            <person name="Schaberg P.G."/>
            <person name="Yang J."/>
            <person name="Wegrzyn J.L."/>
            <person name="Swenson N.G."/>
        </authorList>
    </citation>
    <scope>NUCLEOTIDE SEQUENCE</scope>
    <source>
        <strain evidence="6">91603</strain>
    </source>
</reference>
<evidence type="ECO:0000313" key="6">
    <source>
        <dbReference type="EMBL" id="KAI9200215.1"/>
    </source>
</evidence>
<keyword evidence="7" id="KW-1185">Reference proteome</keyword>
<keyword evidence="3" id="KW-0862">Zinc</keyword>
<dbReference type="InterPro" id="IPR007527">
    <property type="entry name" value="Znf_SWIM"/>
</dbReference>
<evidence type="ECO:0000259" key="5">
    <source>
        <dbReference type="PROSITE" id="PS50966"/>
    </source>
</evidence>
<evidence type="ECO:0000256" key="4">
    <source>
        <dbReference type="PROSITE-ProRule" id="PRU00325"/>
    </source>
</evidence>